<name>A0A3N4I671_ASCIM</name>
<dbReference type="EMBL" id="ML119683">
    <property type="protein sequence ID" value="RPA80926.1"/>
    <property type="molecule type" value="Genomic_DNA"/>
</dbReference>
<gene>
    <name evidence="1" type="ORF">BJ508DRAFT_117430</name>
</gene>
<proteinExistence type="predicted"/>
<organism evidence="1 2">
    <name type="scientific">Ascobolus immersus RN42</name>
    <dbReference type="NCBI Taxonomy" id="1160509"/>
    <lineage>
        <taxon>Eukaryota</taxon>
        <taxon>Fungi</taxon>
        <taxon>Dikarya</taxon>
        <taxon>Ascomycota</taxon>
        <taxon>Pezizomycotina</taxon>
        <taxon>Pezizomycetes</taxon>
        <taxon>Pezizales</taxon>
        <taxon>Ascobolaceae</taxon>
        <taxon>Ascobolus</taxon>
    </lineage>
</organism>
<keyword evidence="2" id="KW-1185">Reference proteome</keyword>
<reference evidence="1 2" key="1">
    <citation type="journal article" date="2018" name="Nat. Ecol. Evol.">
        <title>Pezizomycetes genomes reveal the molecular basis of ectomycorrhizal truffle lifestyle.</title>
        <authorList>
            <person name="Murat C."/>
            <person name="Payen T."/>
            <person name="Noel B."/>
            <person name="Kuo A."/>
            <person name="Morin E."/>
            <person name="Chen J."/>
            <person name="Kohler A."/>
            <person name="Krizsan K."/>
            <person name="Balestrini R."/>
            <person name="Da Silva C."/>
            <person name="Montanini B."/>
            <person name="Hainaut M."/>
            <person name="Levati E."/>
            <person name="Barry K.W."/>
            <person name="Belfiori B."/>
            <person name="Cichocki N."/>
            <person name="Clum A."/>
            <person name="Dockter R.B."/>
            <person name="Fauchery L."/>
            <person name="Guy J."/>
            <person name="Iotti M."/>
            <person name="Le Tacon F."/>
            <person name="Lindquist E.A."/>
            <person name="Lipzen A."/>
            <person name="Malagnac F."/>
            <person name="Mello A."/>
            <person name="Molinier V."/>
            <person name="Miyauchi S."/>
            <person name="Poulain J."/>
            <person name="Riccioni C."/>
            <person name="Rubini A."/>
            <person name="Sitrit Y."/>
            <person name="Splivallo R."/>
            <person name="Traeger S."/>
            <person name="Wang M."/>
            <person name="Zifcakova L."/>
            <person name="Wipf D."/>
            <person name="Zambonelli A."/>
            <person name="Paolocci F."/>
            <person name="Nowrousian M."/>
            <person name="Ottonello S."/>
            <person name="Baldrian P."/>
            <person name="Spatafora J.W."/>
            <person name="Henrissat B."/>
            <person name="Nagy L.G."/>
            <person name="Aury J.M."/>
            <person name="Wincker P."/>
            <person name="Grigoriev I.V."/>
            <person name="Bonfante P."/>
            <person name="Martin F.M."/>
        </authorList>
    </citation>
    <scope>NUCLEOTIDE SEQUENCE [LARGE SCALE GENOMIC DNA]</scope>
    <source>
        <strain evidence="1 2">RN42</strain>
    </source>
</reference>
<protein>
    <submittedName>
        <fullName evidence="1">Uncharacterized protein</fullName>
    </submittedName>
</protein>
<dbReference type="Proteomes" id="UP000275078">
    <property type="component" value="Unassembled WGS sequence"/>
</dbReference>
<accession>A0A3N4I671</accession>
<evidence type="ECO:0000313" key="1">
    <source>
        <dbReference type="EMBL" id="RPA80926.1"/>
    </source>
</evidence>
<evidence type="ECO:0000313" key="2">
    <source>
        <dbReference type="Proteomes" id="UP000275078"/>
    </source>
</evidence>
<dbReference type="AlphaFoldDB" id="A0A3N4I671"/>
<sequence>MQMSARGSQSSRPGIYFRKRLAPHSSTATDEFSLSHESSKVLVRTVSAAFLCLLLSTSRIFTGSFFAFSFTQTTSPLWKLEQPHNANPQNLYTKTTHSRIESVPNGRSSENREDEGPHWCMSSSFRFLGRVPSQGGIFDLSIWRRMDQRKRTLDGHAIGSRCLVTKLIS</sequence>